<dbReference type="RefSeq" id="WP_277862498.1">
    <property type="nucleotide sequence ID" value="NZ_JARRAG010000002.1"/>
</dbReference>
<reference evidence="4 5" key="1">
    <citation type="submission" date="2023-03" db="EMBL/GenBank/DDBJ databases">
        <title>Paludisphaera mucosa sp. nov. a novel planctomycete from northern fen.</title>
        <authorList>
            <person name="Ivanova A."/>
        </authorList>
    </citation>
    <scope>NUCLEOTIDE SEQUENCE [LARGE SCALE GENOMIC DNA]</scope>
    <source>
        <strain evidence="4 5">Pla2</strain>
    </source>
</reference>
<proteinExistence type="predicted"/>
<dbReference type="Pfam" id="PF00076">
    <property type="entry name" value="RRM_1"/>
    <property type="match status" value="1"/>
</dbReference>
<evidence type="ECO:0000256" key="1">
    <source>
        <dbReference type="ARBA" id="ARBA00022884"/>
    </source>
</evidence>
<dbReference type="InterPro" id="IPR035979">
    <property type="entry name" value="RBD_domain_sf"/>
</dbReference>
<dbReference type="PANTHER" id="PTHR48027">
    <property type="entry name" value="HETEROGENEOUS NUCLEAR RIBONUCLEOPROTEIN 87F-RELATED"/>
    <property type="match status" value="1"/>
</dbReference>
<protein>
    <submittedName>
        <fullName evidence="4">RNA-binding protein</fullName>
    </submittedName>
</protein>
<organism evidence="4 5">
    <name type="scientific">Paludisphaera mucosa</name>
    <dbReference type="NCBI Taxonomy" id="3030827"/>
    <lineage>
        <taxon>Bacteria</taxon>
        <taxon>Pseudomonadati</taxon>
        <taxon>Planctomycetota</taxon>
        <taxon>Planctomycetia</taxon>
        <taxon>Isosphaerales</taxon>
        <taxon>Isosphaeraceae</taxon>
        <taxon>Paludisphaera</taxon>
    </lineage>
</organism>
<dbReference type="Gene3D" id="3.30.70.330">
    <property type="match status" value="1"/>
</dbReference>
<evidence type="ECO:0000256" key="2">
    <source>
        <dbReference type="SAM" id="MobiDB-lite"/>
    </source>
</evidence>
<evidence type="ECO:0000259" key="3">
    <source>
        <dbReference type="PROSITE" id="PS50102"/>
    </source>
</evidence>
<dbReference type="InterPro" id="IPR048289">
    <property type="entry name" value="RRM2_NsCP33-like"/>
</dbReference>
<name>A0ABT6FF46_9BACT</name>
<dbReference type="CDD" id="cd21608">
    <property type="entry name" value="RRM2_NsCP33_like"/>
    <property type="match status" value="1"/>
</dbReference>
<sequence length="135" mass="13565">MGKKLYVGNLSYRVNSSDLEQLFSQFGTVESAEVISDRETGRSKGFGFVEMSSDAEAQAAIDGLHDHESDGRRLTVNEARPREPRSGGGGGGYGGGGGRGGYGGGGGGYGGGGGGYGGGGGGRGGRGGYDRGDRY</sequence>
<feature type="compositionally biased region" description="Basic and acidic residues" evidence="2">
    <location>
        <begin position="63"/>
        <end position="85"/>
    </location>
</feature>
<gene>
    <name evidence="4" type="ORF">PZE19_20700</name>
</gene>
<feature type="region of interest" description="Disordered" evidence="2">
    <location>
        <begin position="62"/>
        <end position="135"/>
    </location>
</feature>
<feature type="compositionally biased region" description="Gly residues" evidence="2">
    <location>
        <begin position="86"/>
        <end position="127"/>
    </location>
</feature>
<evidence type="ECO:0000313" key="5">
    <source>
        <dbReference type="Proteomes" id="UP001216907"/>
    </source>
</evidence>
<keyword evidence="5" id="KW-1185">Reference proteome</keyword>
<keyword evidence="1" id="KW-0694">RNA-binding</keyword>
<dbReference type="SMART" id="SM00360">
    <property type="entry name" value="RRM"/>
    <property type="match status" value="1"/>
</dbReference>
<evidence type="ECO:0000313" key="4">
    <source>
        <dbReference type="EMBL" id="MDG3006198.1"/>
    </source>
</evidence>
<dbReference type="Proteomes" id="UP001216907">
    <property type="component" value="Unassembled WGS sequence"/>
</dbReference>
<accession>A0ABT6FF46</accession>
<dbReference type="EMBL" id="JARRAG010000002">
    <property type="protein sequence ID" value="MDG3006198.1"/>
    <property type="molecule type" value="Genomic_DNA"/>
</dbReference>
<dbReference type="InterPro" id="IPR012677">
    <property type="entry name" value="Nucleotide-bd_a/b_plait_sf"/>
</dbReference>
<dbReference type="InterPro" id="IPR052462">
    <property type="entry name" value="SLIRP/GR-RBP-like"/>
</dbReference>
<dbReference type="InterPro" id="IPR000504">
    <property type="entry name" value="RRM_dom"/>
</dbReference>
<feature type="domain" description="RRM" evidence="3">
    <location>
        <begin position="3"/>
        <end position="81"/>
    </location>
</feature>
<dbReference type="PROSITE" id="PS50102">
    <property type="entry name" value="RRM"/>
    <property type="match status" value="1"/>
</dbReference>
<comment type="caution">
    <text evidence="4">The sequence shown here is derived from an EMBL/GenBank/DDBJ whole genome shotgun (WGS) entry which is preliminary data.</text>
</comment>
<dbReference type="SUPFAM" id="SSF54928">
    <property type="entry name" value="RNA-binding domain, RBD"/>
    <property type="match status" value="1"/>
</dbReference>